<dbReference type="NCBIfam" id="NF007107">
    <property type="entry name" value="PRK09556.1"/>
    <property type="match status" value="1"/>
</dbReference>
<evidence type="ECO:0000313" key="8">
    <source>
        <dbReference type="EMBL" id="SJM94503.1"/>
    </source>
</evidence>
<dbReference type="PANTHER" id="PTHR43826:SF9">
    <property type="entry name" value="PROTEIN, PUTATIVE-RELATED"/>
    <property type="match status" value="1"/>
</dbReference>
<dbReference type="InterPro" id="IPR020846">
    <property type="entry name" value="MFS_dom"/>
</dbReference>
<feature type="transmembrane region" description="Helical" evidence="6">
    <location>
        <begin position="31"/>
        <end position="49"/>
    </location>
</feature>
<comment type="subcellular location">
    <subcellularLocation>
        <location evidence="1">Endomembrane system</location>
        <topology evidence="1">Multi-pass membrane protein</topology>
    </subcellularLocation>
</comment>
<dbReference type="AlphaFoldDB" id="A0A1R4HE56"/>
<evidence type="ECO:0000256" key="5">
    <source>
        <dbReference type="ARBA" id="ARBA00023136"/>
    </source>
</evidence>
<feature type="transmembrane region" description="Helical" evidence="6">
    <location>
        <begin position="192"/>
        <end position="215"/>
    </location>
</feature>
<feature type="transmembrane region" description="Helical" evidence="6">
    <location>
        <begin position="69"/>
        <end position="88"/>
    </location>
</feature>
<feature type="transmembrane region" description="Helical" evidence="6">
    <location>
        <begin position="354"/>
        <end position="380"/>
    </location>
</feature>
<keyword evidence="9" id="KW-1185">Reference proteome</keyword>
<feature type="transmembrane region" description="Helical" evidence="6">
    <location>
        <begin position="125"/>
        <end position="151"/>
    </location>
</feature>
<dbReference type="GO" id="GO:0012505">
    <property type="term" value="C:endomembrane system"/>
    <property type="evidence" value="ECO:0007669"/>
    <property type="project" value="UniProtKB-SubCell"/>
</dbReference>
<accession>A0A1R4HE56</accession>
<feature type="transmembrane region" description="Helical" evidence="6">
    <location>
        <begin position="392"/>
        <end position="412"/>
    </location>
</feature>
<feature type="transmembrane region" description="Helical" evidence="6">
    <location>
        <begin position="328"/>
        <end position="348"/>
    </location>
</feature>
<evidence type="ECO:0000256" key="3">
    <source>
        <dbReference type="ARBA" id="ARBA00022692"/>
    </source>
</evidence>
<feature type="transmembrane region" description="Helical" evidence="6">
    <location>
        <begin position="100"/>
        <end position="119"/>
    </location>
</feature>
<dbReference type="EMBL" id="FUKI01000131">
    <property type="protein sequence ID" value="SJM94503.1"/>
    <property type="molecule type" value="Genomic_DNA"/>
</dbReference>
<dbReference type="InterPro" id="IPR051337">
    <property type="entry name" value="OPA_Antiporter"/>
</dbReference>
<dbReference type="PIRSF" id="PIRSF002808">
    <property type="entry name" value="Hexose_phosphate_transp"/>
    <property type="match status" value="1"/>
</dbReference>
<dbReference type="Gene3D" id="1.20.1250.20">
    <property type="entry name" value="MFS general substrate transporter like domains"/>
    <property type="match status" value="2"/>
</dbReference>
<dbReference type="GO" id="GO:0035435">
    <property type="term" value="P:phosphate ion transmembrane transport"/>
    <property type="evidence" value="ECO:0007669"/>
    <property type="project" value="TreeGrafter"/>
</dbReference>
<comment type="similarity">
    <text evidence="2">Belongs to the major facilitator superfamily. Organophosphate:Pi antiporter (OPA) (TC 2.A.1.4) family.</text>
</comment>
<dbReference type="Proteomes" id="UP000195667">
    <property type="component" value="Unassembled WGS sequence"/>
</dbReference>
<keyword evidence="3 6" id="KW-0812">Transmembrane</keyword>
<feature type="domain" description="Major facilitator superfamily (MFS) profile" evidence="7">
    <location>
        <begin position="30"/>
        <end position="457"/>
    </location>
</feature>
<sequence length="468" mass="51748">MPHFFDFFSSNYPPKLNLAITTQRKMWLKNFLQAFLVVFIVYVAMYLIRNNFKVSSGTLKDQLGFSTTQIGHIGLAFSITYGIGKTLLGYFVDGKNSKRIVSVLLILSATCVMLMGVVLSTEQHAMGFLLLLWGLSGLFQSVGGPASYATIMKWTPRRQRGRWLGLWNTSHNIGGAVAGILALWGANILFEGHVWGMFIFPAVIALGIGIITLCIGHDSPEALGLERCEILFDEPIASEDLAADSLSKWQVFIRYVLKNQWVWLLCLANVFVYVIRIGIDNWAPLYTKEMFGFTQMQQVNTLFYFEMGALGASLTLGYISDLMGGRRAIVGLISLLLMTFAILGYRYGSSPTHIYLSLFCMGLLIFGPQLLIGVSAVGFVPKQAVTVTNGTTGTFGYLFGDSMAKVGLAAIADPEKNGLTLWGHNLHGWNDTFVVFYFALVCGAILLAIVAYGEECRIRRLIAQQPYC</sequence>
<evidence type="ECO:0000313" key="9">
    <source>
        <dbReference type="Proteomes" id="UP000195667"/>
    </source>
</evidence>
<dbReference type="InterPro" id="IPR011701">
    <property type="entry name" value="MFS"/>
</dbReference>
<organism evidence="8 9">
    <name type="scientific">Crenothrix polyspora</name>
    <dbReference type="NCBI Taxonomy" id="360316"/>
    <lineage>
        <taxon>Bacteria</taxon>
        <taxon>Pseudomonadati</taxon>
        <taxon>Pseudomonadota</taxon>
        <taxon>Gammaproteobacteria</taxon>
        <taxon>Methylococcales</taxon>
        <taxon>Crenotrichaceae</taxon>
        <taxon>Crenothrix</taxon>
    </lineage>
</organism>
<dbReference type="InterPro" id="IPR000849">
    <property type="entry name" value="Sugar_P_transporter"/>
</dbReference>
<dbReference type="OrthoDB" id="9766638at2"/>
<gene>
    <name evidence="8" type="primary">uhpT</name>
    <name evidence="8" type="ORF">CRENPOLYSF1_540062</name>
</gene>
<feature type="transmembrane region" description="Helical" evidence="6">
    <location>
        <begin position="299"/>
        <end position="319"/>
    </location>
</feature>
<feature type="transmembrane region" description="Helical" evidence="6">
    <location>
        <begin position="163"/>
        <end position="186"/>
    </location>
</feature>
<dbReference type="PROSITE" id="PS50850">
    <property type="entry name" value="MFS"/>
    <property type="match status" value="1"/>
</dbReference>
<keyword evidence="5 6" id="KW-0472">Membrane</keyword>
<name>A0A1R4HE56_9GAMM</name>
<dbReference type="InterPro" id="IPR021159">
    <property type="entry name" value="Sugar-P_transporter_CS"/>
</dbReference>
<feature type="transmembrane region" description="Helical" evidence="6">
    <location>
        <begin position="261"/>
        <end position="279"/>
    </location>
</feature>
<evidence type="ECO:0000256" key="6">
    <source>
        <dbReference type="SAM" id="Phobius"/>
    </source>
</evidence>
<dbReference type="InterPro" id="IPR036259">
    <property type="entry name" value="MFS_trans_sf"/>
</dbReference>
<evidence type="ECO:0000256" key="2">
    <source>
        <dbReference type="ARBA" id="ARBA00009598"/>
    </source>
</evidence>
<dbReference type="GO" id="GO:0005886">
    <property type="term" value="C:plasma membrane"/>
    <property type="evidence" value="ECO:0007669"/>
    <property type="project" value="TreeGrafter"/>
</dbReference>
<evidence type="ECO:0000256" key="1">
    <source>
        <dbReference type="ARBA" id="ARBA00004127"/>
    </source>
</evidence>
<dbReference type="PROSITE" id="PS00942">
    <property type="entry name" value="GLPT"/>
    <property type="match status" value="1"/>
</dbReference>
<dbReference type="RefSeq" id="WP_087144334.1">
    <property type="nucleotide sequence ID" value="NZ_FUKI01000131.1"/>
</dbReference>
<reference evidence="9" key="1">
    <citation type="submission" date="2017-02" db="EMBL/GenBank/DDBJ databases">
        <authorList>
            <person name="Daims H."/>
        </authorList>
    </citation>
    <scope>NUCLEOTIDE SEQUENCE [LARGE SCALE GENOMIC DNA]</scope>
</reference>
<dbReference type="Pfam" id="PF07690">
    <property type="entry name" value="MFS_1"/>
    <property type="match status" value="1"/>
</dbReference>
<evidence type="ECO:0000256" key="4">
    <source>
        <dbReference type="ARBA" id="ARBA00022989"/>
    </source>
</evidence>
<dbReference type="SUPFAM" id="SSF103473">
    <property type="entry name" value="MFS general substrate transporter"/>
    <property type="match status" value="1"/>
</dbReference>
<dbReference type="PANTHER" id="PTHR43826">
    <property type="entry name" value="GLUCOSE-6-PHOSPHATE EXCHANGER SLC37A4"/>
    <property type="match status" value="1"/>
</dbReference>
<evidence type="ECO:0000259" key="7">
    <source>
        <dbReference type="PROSITE" id="PS50850"/>
    </source>
</evidence>
<proteinExistence type="inferred from homology"/>
<protein>
    <submittedName>
        <fullName evidence="8">Hexose phosphate transport protein</fullName>
    </submittedName>
</protein>
<keyword evidence="4 6" id="KW-1133">Transmembrane helix</keyword>
<feature type="transmembrane region" description="Helical" evidence="6">
    <location>
        <begin position="432"/>
        <end position="452"/>
    </location>
</feature>
<dbReference type="GO" id="GO:0061513">
    <property type="term" value="F:glucose 6-phosphate:phosphate antiporter activity"/>
    <property type="evidence" value="ECO:0007669"/>
    <property type="project" value="TreeGrafter"/>
</dbReference>